<reference evidence="3" key="1">
    <citation type="journal article" date="2019" name="Int. J. Syst. Evol. Microbiol.">
        <title>The Global Catalogue of Microorganisms (GCM) 10K type strain sequencing project: providing services to taxonomists for standard genome sequencing and annotation.</title>
        <authorList>
            <consortium name="The Broad Institute Genomics Platform"/>
            <consortium name="The Broad Institute Genome Sequencing Center for Infectious Disease"/>
            <person name="Wu L."/>
            <person name="Ma J."/>
        </authorList>
    </citation>
    <scope>NUCLEOTIDE SEQUENCE [LARGE SCALE GENOMIC DNA]</scope>
    <source>
        <strain evidence="3">JCM 17440</strain>
    </source>
</reference>
<organism evidence="2 3">
    <name type="scientific">Actinomadura meridiana</name>
    <dbReference type="NCBI Taxonomy" id="559626"/>
    <lineage>
        <taxon>Bacteria</taxon>
        <taxon>Bacillati</taxon>
        <taxon>Actinomycetota</taxon>
        <taxon>Actinomycetes</taxon>
        <taxon>Streptosporangiales</taxon>
        <taxon>Thermomonosporaceae</taxon>
        <taxon>Actinomadura</taxon>
    </lineage>
</organism>
<sequence>MNKCLAISAMVSAALAVTTTSAKPAVAAPHLVRGPDGVSVEIVALYGSGCPPGTVGASVQDGSGRLSLYYEGPLAETGGSSKPPDRRKSCTAVLKLNVPKGFTYAISSSANSGYAFLEEGAMATLKVGYSFQNAPSSEITQTLNGPFNDEWWITDHPSPDSITWKPCDEDWNLNFTSDLRAHQGTSDPSKVSYVSMENMNNFPHHLYDLAWKTCP</sequence>
<dbReference type="InterPro" id="IPR025649">
    <property type="entry name" value="DUF4360"/>
</dbReference>
<evidence type="ECO:0000256" key="1">
    <source>
        <dbReference type="SAM" id="SignalP"/>
    </source>
</evidence>
<name>A0ABP8CI40_9ACTN</name>
<proteinExistence type="predicted"/>
<dbReference type="Proteomes" id="UP001501710">
    <property type="component" value="Unassembled WGS sequence"/>
</dbReference>
<dbReference type="PANTHER" id="PTHR38847:SF1">
    <property type="entry name" value="PSEUDOURIDINE SYNTHASE RSUA_RLUA-LIKE DOMAIN-CONTAINING PROTEIN"/>
    <property type="match status" value="1"/>
</dbReference>
<evidence type="ECO:0000313" key="2">
    <source>
        <dbReference type="EMBL" id="GAA4239563.1"/>
    </source>
</evidence>
<keyword evidence="3" id="KW-1185">Reference proteome</keyword>
<protein>
    <submittedName>
        <fullName evidence="2">DUF4360 domain-containing protein</fullName>
    </submittedName>
</protein>
<dbReference type="Pfam" id="PF14273">
    <property type="entry name" value="DUF4360"/>
    <property type="match status" value="1"/>
</dbReference>
<comment type="caution">
    <text evidence="2">The sequence shown here is derived from an EMBL/GenBank/DDBJ whole genome shotgun (WGS) entry which is preliminary data.</text>
</comment>
<dbReference type="EMBL" id="BAABAS010000020">
    <property type="protein sequence ID" value="GAA4239563.1"/>
    <property type="molecule type" value="Genomic_DNA"/>
</dbReference>
<dbReference type="PANTHER" id="PTHR38847">
    <property type="match status" value="1"/>
</dbReference>
<feature type="chain" id="PRO_5045041340" evidence="1">
    <location>
        <begin position="28"/>
        <end position="215"/>
    </location>
</feature>
<evidence type="ECO:0000313" key="3">
    <source>
        <dbReference type="Proteomes" id="UP001501710"/>
    </source>
</evidence>
<keyword evidence="1" id="KW-0732">Signal</keyword>
<gene>
    <name evidence="2" type="ORF">GCM10022254_60170</name>
</gene>
<feature type="signal peptide" evidence="1">
    <location>
        <begin position="1"/>
        <end position="27"/>
    </location>
</feature>
<accession>A0ABP8CI40</accession>